<dbReference type="Pfam" id="PF01722">
    <property type="entry name" value="BolA"/>
    <property type="match status" value="1"/>
</dbReference>
<organism evidence="2 3">
    <name type="scientific">Pigmentiphaga soli</name>
    <dbReference type="NCBI Taxonomy" id="1007095"/>
    <lineage>
        <taxon>Bacteria</taxon>
        <taxon>Pseudomonadati</taxon>
        <taxon>Pseudomonadota</taxon>
        <taxon>Betaproteobacteria</taxon>
        <taxon>Burkholderiales</taxon>
        <taxon>Alcaligenaceae</taxon>
        <taxon>Pigmentiphaga</taxon>
    </lineage>
</organism>
<dbReference type="RefSeq" id="WP_345251313.1">
    <property type="nucleotide sequence ID" value="NZ_BAABFO010000020.1"/>
</dbReference>
<dbReference type="PANTHER" id="PTHR46230">
    <property type="match status" value="1"/>
</dbReference>
<dbReference type="PANTHER" id="PTHR46230:SF7">
    <property type="entry name" value="BOLA-LIKE PROTEIN 1"/>
    <property type="match status" value="1"/>
</dbReference>
<comment type="caution">
    <text evidence="2">The sequence shown here is derived from an EMBL/GenBank/DDBJ whole genome shotgun (WGS) entry which is preliminary data.</text>
</comment>
<keyword evidence="3" id="KW-1185">Reference proteome</keyword>
<dbReference type="Gene3D" id="3.30.300.90">
    <property type="entry name" value="BolA-like"/>
    <property type="match status" value="1"/>
</dbReference>
<evidence type="ECO:0000256" key="1">
    <source>
        <dbReference type="RuleBase" id="RU003860"/>
    </source>
</evidence>
<dbReference type="InterPro" id="IPR002634">
    <property type="entry name" value="BolA"/>
</dbReference>
<dbReference type="EMBL" id="BAABFO010000020">
    <property type="protein sequence ID" value="GAA4338925.1"/>
    <property type="molecule type" value="Genomic_DNA"/>
</dbReference>
<dbReference type="InterPro" id="IPR036065">
    <property type="entry name" value="BolA-like_sf"/>
</dbReference>
<dbReference type="Proteomes" id="UP001501671">
    <property type="component" value="Unassembled WGS sequence"/>
</dbReference>
<proteinExistence type="inferred from homology"/>
<accession>A0ABP8HH70</accession>
<evidence type="ECO:0000313" key="3">
    <source>
        <dbReference type="Proteomes" id="UP001501671"/>
    </source>
</evidence>
<protein>
    <submittedName>
        <fullName evidence="2">BolA family transcriptional regulator</fullName>
    </submittedName>
</protein>
<comment type="similarity">
    <text evidence="1">Belongs to the BolA/IbaG family.</text>
</comment>
<reference evidence="3" key="1">
    <citation type="journal article" date="2019" name="Int. J. Syst. Evol. Microbiol.">
        <title>The Global Catalogue of Microorganisms (GCM) 10K type strain sequencing project: providing services to taxonomists for standard genome sequencing and annotation.</title>
        <authorList>
            <consortium name="The Broad Institute Genomics Platform"/>
            <consortium name="The Broad Institute Genome Sequencing Center for Infectious Disease"/>
            <person name="Wu L."/>
            <person name="Ma J."/>
        </authorList>
    </citation>
    <scope>NUCLEOTIDE SEQUENCE [LARGE SCALE GENOMIC DNA]</scope>
    <source>
        <strain evidence="3">JCM 17666</strain>
    </source>
</reference>
<evidence type="ECO:0000313" key="2">
    <source>
        <dbReference type="EMBL" id="GAA4338925.1"/>
    </source>
</evidence>
<dbReference type="PIRSF" id="PIRSF003113">
    <property type="entry name" value="BolA"/>
    <property type="match status" value="1"/>
</dbReference>
<gene>
    <name evidence="2" type="ORF">GCM10023144_36540</name>
</gene>
<dbReference type="SUPFAM" id="SSF82657">
    <property type="entry name" value="BolA-like"/>
    <property type="match status" value="1"/>
</dbReference>
<name>A0ABP8HH70_9BURK</name>
<sequence>MTAARIAQLRERLAVLAPSRLDIGDDSHLHAGHAGAQGGAGHYRVRIVSRQFEGLSRLARHRLVYDRLADLIPREVHALALQALTPEEDSAKN</sequence>